<reference evidence="2" key="1">
    <citation type="submission" date="2019-08" db="EMBL/GenBank/DDBJ databases">
        <authorList>
            <person name="Kucharzyk K."/>
            <person name="Murdoch R.W."/>
            <person name="Higgins S."/>
            <person name="Loffler F."/>
        </authorList>
    </citation>
    <scope>NUCLEOTIDE SEQUENCE</scope>
</reference>
<dbReference type="AlphaFoldDB" id="A0A645CE66"/>
<keyword evidence="1" id="KW-0472">Membrane</keyword>
<sequence>MVRSAERPASRRKVVERYTWLERVTHLVHLIAMFVLLITGFKIYFMWGFMSFEAARALHMIAVPFFLVANWILVPYNIFSCKGEKCSFKHRVEHFKESYMFGKSDAERLIGTIRNFFGKSRYPAYTIYDERSDHYITKLHPVMKILLVFESLAIFLVAVTGIVLYSLTWSPLGIPISQWILSVAWFFASLINVNGIALIRILHLLAAYWFVLELIIHVGIIEFDPDAWKYHKAIFWSGKEDLSDRHFVKVIEEDDQKGATGEH</sequence>
<gene>
    <name evidence="2" type="ORF">SDC9_122184</name>
</gene>
<keyword evidence="1" id="KW-0812">Transmembrane</keyword>
<dbReference type="Gene3D" id="1.20.950.20">
    <property type="entry name" value="Transmembrane di-heme cytochromes, Chain C"/>
    <property type="match status" value="1"/>
</dbReference>
<dbReference type="SUPFAM" id="SSF81342">
    <property type="entry name" value="Transmembrane di-heme cytochromes"/>
    <property type="match status" value="1"/>
</dbReference>
<feature type="transmembrane region" description="Helical" evidence="1">
    <location>
        <begin position="206"/>
        <end position="223"/>
    </location>
</feature>
<feature type="transmembrane region" description="Helical" evidence="1">
    <location>
        <begin position="145"/>
        <end position="167"/>
    </location>
</feature>
<feature type="transmembrane region" description="Helical" evidence="1">
    <location>
        <begin position="57"/>
        <end position="79"/>
    </location>
</feature>
<comment type="caution">
    <text evidence="2">The sequence shown here is derived from an EMBL/GenBank/DDBJ whole genome shotgun (WGS) entry which is preliminary data.</text>
</comment>
<feature type="transmembrane region" description="Helical" evidence="1">
    <location>
        <begin position="179"/>
        <end position="199"/>
    </location>
</feature>
<dbReference type="GO" id="GO:0022904">
    <property type="term" value="P:respiratory electron transport chain"/>
    <property type="evidence" value="ECO:0007669"/>
    <property type="project" value="InterPro"/>
</dbReference>
<evidence type="ECO:0000313" key="2">
    <source>
        <dbReference type="EMBL" id="MPM75193.1"/>
    </source>
</evidence>
<feature type="transmembrane region" description="Helical" evidence="1">
    <location>
        <begin position="20"/>
        <end position="45"/>
    </location>
</feature>
<evidence type="ECO:0000256" key="1">
    <source>
        <dbReference type="SAM" id="Phobius"/>
    </source>
</evidence>
<organism evidence="2">
    <name type="scientific">bioreactor metagenome</name>
    <dbReference type="NCBI Taxonomy" id="1076179"/>
    <lineage>
        <taxon>unclassified sequences</taxon>
        <taxon>metagenomes</taxon>
        <taxon>ecological metagenomes</taxon>
    </lineage>
</organism>
<dbReference type="InterPro" id="IPR016174">
    <property type="entry name" value="Di-haem_cyt_TM"/>
</dbReference>
<proteinExistence type="predicted"/>
<name>A0A645CE66_9ZZZZ</name>
<keyword evidence="1" id="KW-1133">Transmembrane helix</keyword>
<protein>
    <recommendedName>
        <fullName evidence="3">Cytochrome b561 bacterial/Ni-hydrogenase domain-containing protein</fullName>
    </recommendedName>
</protein>
<accession>A0A645CE66</accession>
<dbReference type="GO" id="GO:0016020">
    <property type="term" value="C:membrane"/>
    <property type="evidence" value="ECO:0007669"/>
    <property type="project" value="InterPro"/>
</dbReference>
<dbReference type="EMBL" id="VSSQ01026465">
    <property type="protein sequence ID" value="MPM75193.1"/>
    <property type="molecule type" value="Genomic_DNA"/>
</dbReference>
<evidence type="ECO:0008006" key="3">
    <source>
        <dbReference type="Google" id="ProtNLM"/>
    </source>
</evidence>